<dbReference type="Proteomes" id="UP001162060">
    <property type="component" value="Unassembled WGS sequence"/>
</dbReference>
<evidence type="ECO:0000256" key="1">
    <source>
        <dbReference type="SAM" id="SignalP"/>
    </source>
</evidence>
<dbReference type="EMBL" id="CAKLBY020000039">
    <property type="protein sequence ID" value="CAK7913509.1"/>
    <property type="molecule type" value="Genomic_DNA"/>
</dbReference>
<reference evidence="2" key="1">
    <citation type="submission" date="2024-01" db="EMBL/GenBank/DDBJ databases">
        <authorList>
            <person name="Webb A."/>
        </authorList>
    </citation>
    <scope>NUCLEOTIDE SEQUENCE</scope>
    <source>
        <strain evidence="2">Pm1</strain>
    </source>
</reference>
<evidence type="ECO:0000313" key="3">
    <source>
        <dbReference type="Proteomes" id="UP001162060"/>
    </source>
</evidence>
<dbReference type="AlphaFoldDB" id="A0AAV1TAU8"/>
<evidence type="ECO:0000313" key="2">
    <source>
        <dbReference type="EMBL" id="CAK7913509.1"/>
    </source>
</evidence>
<feature type="signal peptide" evidence="1">
    <location>
        <begin position="1"/>
        <end position="18"/>
    </location>
</feature>
<protein>
    <submittedName>
        <fullName evidence="2">Uncharacterized protein</fullName>
    </submittedName>
</protein>
<gene>
    <name evidence="2" type="ORF">PM001_LOCUS4774</name>
</gene>
<name>A0AAV1TAU8_9STRA</name>
<proteinExistence type="predicted"/>
<keyword evidence="1" id="KW-0732">Signal</keyword>
<feature type="chain" id="PRO_5043751854" evidence="1">
    <location>
        <begin position="19"/>
        <end position="123"/>
    </location>
</feature>
<comment type="caution">
    <text evidence="2">The sequence shown here is derived from an EMBL/GenBank/DDBJ whole genome shotgun (WGS) entry which is preliminary data.</text>
</comment>
<accession>A0AAV1TAU8</accession>
<organism evidence="2 3">
    <name type="scientific">Peronospora matthiolae</name>
    <dbReference type="NCBI Taxonomy" id="2874970"/>
    <lineage>
        <taxon>Eukaryota</taxon>
        <taxon>Sar</taxon>
        <taxon>Stramenopiles</taxon>
        <taxon>Oomycota</taxon>
        <taxon>Peronosporomycetes</taxon>
        <taxon>Peronosporales</taxon>
        <taxon>Peronosporaceae</taxon>
        <taxon>Peronospora</taxon>
    </lineage>
</organism>
<sequence>MHLNQVFLVVTLIQSLTASDFASAANDHIHQASGTTNVKDAFAVAPERIDNFGESTTSTDVAASQEERLVPAVATGRTHAILPSVVAPSEPTEMTRRSAVTSSFGYIDAVAGNEARALSLVSI</sequence>